<sequence>MTRTPARPRREAGEALQTQGEHAALSGRGGGPAPQPAEGVLRQELPRLQAQDHGEEARV</sequence>
<reference evidence="2" key="2">
    <citation type="journal article" date="2015" name="Fish Shellfish Immunol.">
        <title>Early steps in the European eel (Anguilla anguilla)-Vibrio vulnificus interaction in the gills: Role of the RtxA13 toxin.</title>
        <authorList>
            <person name="Callol A."/>
            <person name="Pajuelo D."/>
            <person name="Ebbesson L."/>
            <person name="Teles M."/>
            <person name="MacKenzie S."/>
            <person name="Amaro C."/>
        </authorList>
    </citation>
    <scope>NUCLEOTIDE SEQUENCE</scope>
</reference>
<proteinExistence type="predicted"/>
<name>A0A0E9V556_ANGAN</name>
<feature type="region of interest" description="Disordered" evidence="1">
    <location>
        <begin position="1"/>
        <end position="59"/>
    </location>
</feature>
<reference evidence="2" key="1">
    <citation type="submission" date="2014-11" db="EMBL/GenBank/DDBJ databases">
        <authorList>
            <person name="Amaro Gonzalez C."/>
        </authorList>
    </citation>
    <scope>NUCLEOTIDE SEQUENCE</scope>
</reference>
<feature type="compositionally biased region" description="Basic and acidic residues" evidence="1">
    <location>
        <begin position="50"/>
        <end position="59"/>
    </location>
</feature>
<evidence type="ECO:0000256" key="1">
    <source>
        <dbReference type="SAM" id="MobiDB-lite"/>
    </source>
</evidence>
<dbReference type="AlphaFoldDB" id="A0A0E9V556"/>
<accession>A0A0E9V556</accession>
<dbReference type="EMBL" id="GBXM01036214">
    <property type="protein sequence ID" value="JAH72363.1"/>
    <property type="molecule type" value="Transcribed_RNA"/>
</dbReference>
<evidence type="ECO:0000313" key="2">
    <source>
        <dbReference type="EMBL" id="JAH72363.1"/>
    </source>
</evidence>
<organism evidence="2">
    <name type="scientific">Anguilla anguilla</name>
    <name type="common">European freshwater eel</name>
    <name type="synonym">Muraena anguilla</name>
    <dbReference type="NCBI Taxonomy" id="7936"/>
    <lineage>
        <taxon>Eukaryota</taxon>
        <taxon>Metazoa</taxon>
        <taxon>Chordata</taxon>
        <taxon>Craniata</taxon>
        <taxon>Vertebrata</taxon>
        <taxon>Euteleostomi</taxon>
        <taxon>Actinopterygii</taxon>
        <taxon>Neopterygii</taxon>
        <taxon>Teleostei</taxon>
        <taxon>Anguilliformes</taxon>
        <taxon>Anguillidae</taxon>
        <taxon>Anguilla</taxon>
    </lineage>
</organism>
<protein>
    <submittedName>
        <fullName evidence="2">Uncharacterized protein</fullName>
    </submittedName>
</protein>